<dbReference type="Gene3D" id="1.10.287.130">
    <property type="match status" value="1"/>
</dbReference>
<evidence type="ECO:0000313" key="12">
    <source>
        <dbReference type="Proteomes" id="UP000002012"/>
    </source>
</evidence>
<dbReference type="SUPFAM" id="SSF55874">
    <property type="entry name" value="ATPase domain of HSP90 chaperone/DNA topoisomerase II/histidine kinase"/>
    <property type="match status" value="1"/>
</dbReference>
<dbReference type="Pfam" id="PF21623">
    <property type="entry name" value="HK_sensor_dom_bact"/>
    <property type="match status" value="1"/>
</dbReference>
<dbReference type="Gene3D" id="3.30.450.20">
    <property type="entry name" value="PAS domain"/>
    <property type="match status" value="2"/>
</dbReference>
<evidence type="ECO:0000259" key="10">
    <source>
        <dbReference type="PROSITE" id="PS50109"/>
    </source>
</evidence>
<evidence type="ECO:0000256" key="2">
    <source>
        <dbReference type="ARBA" id="ARBA00004651"/>
    </source>
</evidence>
<protein>
    <recommendedName>
        <fullName evidence="3">histidine kinase</fullName>
        <ecNumber evidence="3">2.7.13.3</ecNumber>
    </recommendedName>
</protein>
<evidence type="ECO:0000313" key="11">
    <source>
        <dbReference type="EMBL" id="ADD69664.1"/>
    </source>
</evidence>
<name>D4H6J0_DENA2</name>
<dbReference type="InterPro" id="IPR004358">
    <property type="entry name" value="Sig_transdc_His_kin-like_C"/>
</dbReference>
<evidence type="ECO:0000256" key="9">
    <source>
        <dbReference type="SAM" id="Phobius"/>
    </source>
</evidence>
<comment type="catalytic activity">
    <reaction evidence="1">
        <text>ATP + protein L-histidine = ADP + protein N-phospho-L-histidine.</text>
        <dbReference type="EC" id="2.7.13.3"/>
    </reaction>
</comment>
<feature type="transmembrane region" description="Helical" evidence="9">
    <location>
        <begin position="335"/>
        <end position="357"/>
    </location>
</feature>
<organism evidence="11 12">
    <name type="scientific">Denitrovibrio acetiphilus (strain DSM 12809 / NBRC 114555 / N2460)</name>
    <dbReference type="NCBI Taxonomy" id="522772"/>
    <lineage>
        <taxon>Bacteria</taxon>
        <taxon>Pseudomonadati</taxon>
        <taxon>Deferribacterota</taxon>
        <taxon>Deferribacteres</taxon>
        <taxon>Deferribacterales</taxon>
        <taxon>Geovibrionaceae</taxon>
        <taxon>Denitrovibrio</taxon>
    </lineage>
</organism>
<keyword evidence="6 9" id="KW-0812">Transmembrane</keyword>
<keyword evidence="4" id="KW-1003">Cell membrane</keyword>
<accession>D4H6J0</accession>
<keyword evidence="5" id="KW-0597">Phosphoprotein</keyword>
<dbReference type="Gene3D" id="3.30.565.10">
    <property type="entry name" value="Histidine kinase-like ATPase, C-terminal domain"/>
    <property type="match status" value="1"/>
</dbReference>
<dbReference type="InterPro" id="IPR029151">
    <property type="entry name" value="Sensor-like_sf"/>
</dbReference>
<dbReference type="SMART" id="SM00387">
    <property type="entry name" value="HATPase_c"/>
    <property type="match status" value="1"/>
</dbReference>
<dbReference type="PROSITE" id="PS50109">
    <property type="entry name" value="HIS_KIN"/>
    <property type="match status" value="1"/>
</dbReference>
<dbReference type="GO" id="GO:0000155">
    <property type="term" value="F:phosphorelay sensor kinase activity"/>
    <property type="evidence" value="ECO:0007669"/>
    <property type="project" value="InterPro"/>
</dbReference>
<feature type="transmembrane region" description="Helical" evidence="9">
    <location>
        <begin position="12"/>
        <end position="39"/>
    </location>
</feature>
<dbReference type="InterPro" id="IPR005467">
    <property type="entry name" value="His_kinase_dom"/>
</dbReference>
<dbReference type="Proteomes" id="UP000002012">
    <property type="component" value="Chromosome"/>
</dbReference>
<feature type="coiled-coil region" evidence="8">
    <location>
        <begin position="369"/>
        <end position="396"/>
    </location>
</feature>
<dbReference type="PANTHER" id="PTHR43547">
    <property type="entry name" value="TWO-COMPONENT HISTIDINE KINASE"/>
    <property type="match status" value="1"/>
</dbReference>
<keyword evidence="11" id="KW-0808">Transferase</keyword>
<dbReference type="GO" id="GO:0005886">
    <property type="term" value="C:plasma membrane"/>
    <property type="evidence" value="ECO:0007669"/>
    <property type="project" value="UniProtKB-SubCell"/>
</dbReference>
<dbReference type="eggNOG" id="COG2205">
    <property type="taxonomic scope" value="Bacteria"/>
</dbReference>
<dbReference type="PANTHER" id="PTHR43547:SF2">
    <property type="entry name" value="HYBRID SIGNAL TRANSDUCTION HISTIDINE KINASE C"/>
    <property type="match status" value="1"/>
</dbReference>
<reference evidence="11 12" key="1">
    <citation type="journal article" date="2010" name="Stand. Genomic Sci.">
        <title>Complete genome sequence of Denitrovibrio acetiphilus type strain (N2460).</title>
        <authorList>
            <person name="Kiss H."/>
            <person name="Lang E."/>
            <person name="Lapidus A."/>
            <person name="Copeland A."/>
            <person name="Nolan M."/>
            <person name="Glavina Del Rio T."/>
            <person name="Chen F."/>
            <person name="Lucas S."/>
            <person name="Tice H."/>
            <person name="Cheng J.F."/>
            <person name="Han C."/>
            <person name="Goodwin L."/>
            <person name="Pitluck S."/>
            <person name="Liolios K."/>
            <person name="Pati A."/>
            <person name="Ivanova N."/>
            <person name="Mavromatis K."/>
            <person name="Chen A."/>
            <person name="Palaniappan K."/>
            <person name="Land M."/>
            <person name="Hauser L."/>
            <person name="Chang Y.J."/>
            <person name="Jeffries C.D."/>
            <person name="Detter J.C."/>
            <person name="Brettin T."/>
            <person name="Spring S."/>
            <person name="Rohde M."/>
            <person name="Goker M."/>
            <person name="Woyke T."/>
            <person name="Bristow J."/>
            <person name="Eisen J.A."/>
            <person name="Markowitz V."/>
            <person name="Hugenholtz P."/>
            <person name="Kyrpides N.C."/>
            <person name="Klenk H.P."/>
        </authorList>
    </citation>
    <scope>NUCLEOTIDE SEQUENCE [LARGE SCALE GENOMIC DNA]</scope>
    <source>
        <strain evidence="12">DSM 12809 / NBRC 114555 / N2460</strain>
    </source>
</reference>
<dbReference type="KEGG" id="dap:Dacet_2914"/>
<evidence type="ECO:0000256" key="4">
    <source>
        <dbReference type="ARBA" id="ARBA00022475"/>
    </source>
</evidence>
<dbReference type="PRINTS" id="PR00344">
    <property type="entry name" value="BCTRLSENSOR"/>
</dbReference>
<evidence type="ECO:0000256" key="1">
    <source>
        <dbReference type="ARBA" id="ARBA00000085"/>
    </source>
</evidence>
<dbReference type="InterPro" id="IPR048760">
    <property type="entry name" value="VP0354-like_sensor_dom"/>
</dbReference>
<dbReference type="InterPro" id="IPR036890">
    <property type="entry name" value="HATPase_C_sf"/>
</dbReference>
<sequence length="623" mass="71457" precursor="true">MNKISSPGMNKYLLRTLLLFSPFFLVSLVALLFFLSLYIRLDMENISNSQKLILELQKKKTDTGFSEIFADIHFLTETAVIKDYCHEPILNFTSVKSLLYYFIKDKRIYDQIRMLGLDGKEIARVNYNNGDPFLVPKAMLQDKSDRYYYQKALTLPPNTVYISNLDLNVENGEIEKPEKPTIRFTMPIYNEHGEMQNLFVFNYNAKQLLEEIRDYESISYGRIMMLNRDAQWLISNDKSQEFAFMKGDTSSFQQKNPDVWRHIYLNEQGSMQSDKGLFFHTTLRPVPTLASAESEIIDLSLSRELKYMPGSYEWKLVTFVPQSYLDERYSRVTTFAYSIFISANIAFFIACLFIAVIKLNSTYRDNIYKQMLEEYVSELNKKSDELQKNVTEIQELVHILCHDLLNPISCVIGMMEYYNDPNEMAEVMDAEGKELIVESLEQAINIIQMVRTMRALDSGKQKLSIQPVNLSSSLKTSLRMLRHRLTDKGITITSDVDKNHNVMAEEASLINSVMSNLITNSIKFSMEGSAVEIISQKDGEKVYMHVIDHGQGMSEEILKYIFDPSKPTTRPGTDGEKGTGFGMPLVKKFMEAYGGSISISSTLRKSGSDRHGTKITLTFKSAD</sequence>
<dbReference type="HOGENOM" id="CLU_000445_133_5_0"/>
<feature type="domain" description="Histidine kinase" evidence="10">
    <location>
        <begin position="399"/>
        <end position="623"/>
    </location>
</feature>
<dbReference type="AlphaFoldDB" id="D4H6J0"/>
<dbReference type="EMBL" id="CP001968">
    <property type="protein sequence ID" value="ADD69664.1"/>
    <property type="molecule type" value="Genomic_DNA"/>
</dbReference>
<gene>
    <name evidence="11" type="ordered locus">Dacet_2914</name>
</gene>
<dbReference type="SUPFAM" id="SSF47384">
    <property type="entry name" value="Homodimeric domain of signal transducing histidine kinase"/>
    <property type="match status" value="1"/>
</dbReference>
<evidence type="ECO:0000256" key="6">
    <source>
        <dbReference type="ARBA" id="ARBA00022692"/>
    </source>
</evidence>
<keyword evidence="12" id="KW-1185">Reference proteome</keyword>
<keyword evidence="9" id="KW-0472">Membrane</keyword>
<dbReference type="Pfam" id="PF02518">
    <property type="entry name" value="HATPase_c"/>
    <property type="match status" value="1"/>
</dbReference>
<keyword evidence="11" id="KW-0418">Kinase</keyword>
<keyword evidence="7 9" id="KW-1133">Transmembrane helix</keyword>
<evidence type="ECO:0000256" key="8">
    <source>
        <dbReference type="SAM" id="Coils"/>
    </source>
</evidence>
<proteinExistence type="predicted"/>
<dbReference type="SUPFAM" id="SSF103190">
    <property type="entry name" value="Sensory domain-like"/>
    <property type="match status" value="2"/>
</dbReference>
<dbReference type="InParanoid" id="D4H6J0"/>
<evidence type="ECO:0000256" key="7">
    <source>
        <dbReference type="ARBA" id="ARBA00022989"/>
    </source>
</evidence>
<dbReference type="PaxDb" id="522772-Dacet_2914"/>
<dbReference type="InterPro" id="IPR036097">
    <property type="entry name" value="HisK_dim/P_sf"/>
</dbReference>
<dbReference type="STRING" id="522772.Dacet_2914"/>
<dbReference type="InterPro" id="IPR003594">
    <property type="entry name" value="HATPase_dom"/>
</dbReference>
<dbReference type="EC" id="2.7.13.3" evidence="3"/>
<evidence type="ECO:0000256" key="5">
    <source>
        <dbReference type="ARBA" id="ARBA00022553"/>
    </source>
</evidence>
<keyword evidence="8" id="KW-0175">Coiled coil</keyword>
<evidence type="ECO:0000256" key="3">
    <source>
        <dbReference type="ARBA" id="ARBA00012438"/>
    </source>
</evidence>
<dbReference type="RefSeq" id="WP_013012149.1">
    <property type="nucleotide sequence ID" value="NC_013943.1"/>
</dbReference>
<comment type="subcellular location">
    <subcellularLocation>
        <location evidence="2">Cell membrane</location>
        <topology evidence="2">Multi-pass membrane protein</topology>
    </subcellularLocation>
</comment>